<evidence type="ECO:0000313" key="5">
    <source>
        <dbReference type="EMBL" id="RGC50309.1"/>
    </source>
</evidence>
<dbReference type="Pfam" id="PF00251">
    <property type="entry name" value="Glyco_hydro_32N"/>
    <property type="match status" value="1"/>
</dbReference>
<accession>A0A3E2XP61</accession>
<feature type="domain" description="Glycosyl hydrolase family 32 N-terminal" evidence="4">
    <location>
        <begin position="77"/>
        <end position="204"/>
    </location>
</feature>
<dbReference type="SUPFAM" id="SSF75005">
    <property type="entry name" value="Arabinanase/levansucrase/invertase"/>
    <property type="match status" value="1"/>
</dbReference>
<sequence length="315" mass="36348">MNIIEKIENRIKLDVRRALNRRTAYDYPPENDGWIKYGSPILGGEAGTFYDPFVRRIDNHYIMIVSHRNTKSIVRCDSNDGIHWSNPVSVLKPNKESGWEDRVNRACYWIKDGVWYLWYTGMNEKEAKIGLAVSKDGYSFKRYQQNPIIVPTESHEQGAVMNPCVLWDDADFVFKMWYSAGEKFEPDVLCLATSKDGINWEKHGQNPVFTHGVDKYDQCKVGGCDVVKVNGRYLQFYIGYENIDNARICVAESNDGIDWKRIKQNPILSPTKGAWDSDAVYKPSVCFDIKKNNAYLWYNGRKGHNEYIGLATKKL</sequence>
<comment type="similarity">
    <text evidence="1">Belongs to the glycosyl hydrolase 32 family.</text>
</comment>
<keyword evidence="3" id="KW-0326">Glycosidase</keyword>
<dbReference type="RefSeq" id="WP_117538894.1">
    <property type="nucleotide sequence ID" value="NZ_QVFD01000002.1"/>
</dbReference>
<dbReference type="Proteomes" id="UP000261231">
    <property type="component" value="Unassembled WGS sequence"/>
</dbReference>
<organism evidence="5 6">
    <name type="scientific">Coprococcus catus</name>
    <dbReference type="NCBI Taxonomy" id="116085"/>
    <lineage>
        <taxon>Bacteria</taxon>
        <taxon>Bacillati</taxon>
        <taxon>Bacillota</taxon>
        <taxon>Clostridia</taxon>
        <taxon>Lachnospirales</taxon>
        <taxon>Lachnospiraceae</taxon>
        <taxon>Coprococcus</taxon>
    </lineage>
</organism>
<evidence type="ECO:0000256" key="2">
    <source>
        <dbReference type="ARBA" id="ARBA00022801"/>
    </source>
</evidence>
<keyword evidence="6" id="KW-1185">Reference proteome</keyword>
<evidence type="ECO:0000313" key="6">
    <source>
        <dbReference type="Proteomes" id="UP000261231"/>
    </source>
</evidence>
<dbReference type="InterPro" id="IPR023296">
    <property type="entry name" value="Glyco_hydro_beta-prop_sf"/>
</dbReference>
<gene>
    <name evidence="5" type="ORF">DW747_02770</name>
</gene>
<keyword evidence="2" id="KW-0378">Hydrolase</keyword>
<comment type="caution">
    <text evidence="5">The sequence shown here is derived from an EMBL/GenBank/DDBJ whole genome shotgun (WGS) entry which is preliminary data.</text>
</comment>
<evidence type="ECO:0000259" key="4">
    <source>
        <dbReference type="Pfam" id="PF00251"/>
    </source>
</evidence>
<dbReference type="EMBL" id="QVFD01000002">
    <property type="protein sequence ID" value="RGC50309.1"/>
    <property type="molecule type" value="Genomic_DNA"/>
</dbReference>
<reference evidence="5 6" key="1">
    <citation type="submission" date="2018-08" db="EMBL/GenBank/DDBJ databases">
        <title>A genome reference for cultivated species of the human gut microbiota.</title>
        <authorList>
            <person name="Zou Y."/>
            <person name="Xue W."/>
            <person name="Luo G."/>
        </authorList>
    </citation>
    <scope>NUCLEOTIDE SEQUENCE [LARGE SCALE GENOMIC DNA]</scope>
    <source>
        <strain evidence="5 6">AM28-39</strain>
    </source>
</reference>
<dbReference type="Gene3D" id="2.115.10.20">
    <property type="entry name" value="Glycosyl hydrolase domain, family 43"/>
    <property type="match status" value="3"/>
</dbReference>
<dbReference type="InterPro" id="IPR013148">
    <property type="entry name" value="Glyco_hydro_32_N"/>
</dbReference>
<dbReference type="OrthoDB" id="9799605at2"/>
<dbReference type="PANTHER" id="PTHR35279:SF1">
    <property type="entry name" value="ARABINANASE_LEVANSUCRASE_INVERTASE"/>
    <property type="match status" value="1"/>
</dbReference>
<dbReference type="AlphaFoldDB" id="A0A3E2XP61"/>
<evidence type="ECO:0000256" key="3">
    <source>
        <dbReference type="ARBA" id="ARBA00023295"/>
    </source>
</evidence>
<evidence type="ECO:0000256" key="1">
    <source>
        <dbReference type="ARBA" id="ARBA00009902"/>
    </source>
</evidence>
<protein>
    <recommendedName>
        <fullName evidence="4">Glycosyl hydrolase family 32 N-terminal domain-containing protein</fullName>
    </recommendedName>
</protein>
<dbReference type="PANTHER" id="PTHR35279">
    <property type="match status" value="1"/>
</dbReference>
<proteinExistence type="inferred from homology"/>
<name>A0A3E2XP61_9FIRM</name>
<dbReference type="GO" id="GO:0016798">
    <property type="term" value="F:hydrolase activity, acting on glycosyl bonds"/>
    <property type="evidence" value="ECO:0007669"/>
    <property type="project" value="UniProtKB-KW"/>
</dbReference>